<dbReference type="KEGG" id="kqi:F1D05_22425"/>
<organism evidence="2 3">
    <name type="scientific">Kribbella qitaiheensis</name>
    <dbReference type="NCBI Taxonomy" id="1544730"/>
    <lineage>
        <taxon>Bacteria</taxon>
        <taxon>Bacillati</taxon>
        <taxon>Actinomycetota</taxon>
        <taxon>Actinomycetes</taxon>
        <taxon>Propionibacteriales</taxon>
        <taxon>Kribbellaceae</taxon>
        <taxon>Kribbella</taxon>
    </lineage>
</organism>
<reference evidence="3" key="1">
    <citation type="submission" date="2019-09" db="EMBL/GenBank/DDBJ databases">
        <title>Antimicrobial potential of Antarctic Bacteria.</title>
        <authorList>
            <person name="Benaud N."/>
            <person name="Edwards R.J."/>
            <person name="Ferrari B.C."/>
        </authorList>
    </citation>
    <scope>NUCLEOTIDE SEQUENCE [LARGE SCALE GENOMIC DNA]</scope>
    <source>
        <strain evidence="3">SPB151</strain>
    </source>
</reference>
<protein>
    <submittedName>
        <fullName evidence="2">Nuclear transport factor 2 family protein</fullName>
    </submittedName>
</protein>
<feature type="domain" description="SnoaL-like" evidence="1">
    <location>
        <begin position="8"/>
        <end position="110"/>
    </location>
</feature>
<name>A0A7G6X1P5_9ACTN</name>
<keyword evidence="3" id="KW-1185">Reference proteome</keyword>
<dbReference type="InterPro" id="IPR037401">
    <property type="entry name" value="SnoaL-like"/>
</dbReference>
<dbReference type="Gene3D" id="3.10.450.50">
    <property type="match status" value="1"/>
</dbReference>
<evidence type="ECO:0000313" key="3">
    <source>
        <dbReference type="Proteomes" id="UP000515563"/>
    </source>
</evidence>
<evidence type="ECO:0000259" key="1">
    <source>
        <dbReference type="Pfam" id="PF12680"/>
    </source>
</evidence>
<dbReference type="Proteomes" id="UP000515563">
    <property type="component" value="Chromosome"/>
</dbReference>
<proteinExistence type="predicted"/>
<sequence length="121" mass="13502">MTSTAALAEQYFAMWNEDDTDVRAGIVANLWVDEAMYVDPSFDVTGHDDLTKMVETAHQMFPGYRFTQTGTIDEHHNRLRWTWELAQPGHPAVAGGTDLVTIAPNGKILEVVGFHDFAPSH</sequence>
<dbReference type="RefSeq" id="WP_185442185.1">
    <property type="nucleotide sequence ID" value="NZ_CP043661.1"/>
</dbReference>
<dbReference type="EMBL" id="CP043661">
    <property type="protein sequence ID" value="QNE20160.1"/>
    <property type="molecule type" value="Genomic_DNA"/>
</dbReference>
<accession>A0A7G6X1P5</accession>
<dbReference type="InterPro" id="IPR032710">
    <property type="entry name" value="NTF2-like_dom_sf"/>
</dbReference>
<gene>
    <name evidence="2" type="ORF">F1D05_22425</name>
</gene>
<dbReference type="SUPFAM" id="SSF54427">
    <property type="entry name" value="NTF2-like"/>
    <property type="match status" value="1"/>
</dbReference>
<reference evidence="2 3" key="2">
    <citation type="journal article" date="2020" name="Microbiol. Resour. Announc.">
        <title>Antarctic desert soil bacteria exhibit high novel natural product potential, evaluated through long-read genome sequencing and comparative genomics.</title>
        <authorList>
            <person name="Benaud N."/>
            <person name="Edwards R.J."/>
            <person name="Amos T.G."/>
            <person name="D'Agostino P.M."/>
            <person name="Gutierrez-Chavez C."/>
            <person name="Montgomery K."/>
            <person name="Nicetic I."/>
            <person name="Ferrari B.C."/>
        </authorList>
    </citation>
    <scope>NUCLEOTIDE SEQUENCE [LARGE SCALE GENOMIC DNA]</scope>
    <source>
        <strain evidence="2 3">SPB151</strain>
    </source>
</reference>
<dbReference type="Pfam" id="PF12680">
    <property type="entry name" value="SnoaL_2"/>
    <property type="match status" value="1"/>
</dbReference>
<evidence type="ECO:0000313" key="2">
    <source>
        <dbReference type="EMBL" id="QNE20160.1"/>
    </source>
</evidence>
<dbReference type="AlphaFoldDB" id="A0A7G6X1P5"/>